<proteinExistence type="predicted"/>
<protein>
    <submittedName>
        <fullName evidence="2">PH domain-containing protein</fullName>
    </submittedName>
</protein>
<evidence type="ECO:0000313" key="3">
    <source>
        <dbReference type="Proteomes" id="UP001301797"/>
    </source>
</evidence>
<evidence type="ECO:0000259" key="1">
    <source>
        <dbReference type="Pfam" id="PF08000"/>
    </source>
</evidence>
<name>A0AA97I2T6_9EURY</name>
<dbReference type="SUPFAM" id="SSF50729">
    <property type="entry name" value="PH domain-like"/>
    <property type="match status" value="1"/>
</dbReference>
<gene>
    <name evidence="2" type="ORF">F1737_07970</name>
</gene>
<organism evidence="2 3">
    <name type="scientific">Methanochimaera problematica</name>
    <dbReference type="NCBI Taxonomy" id="2609417"/>
    <lineage>
        <taxon>Archaea</taxon>
        <taxon>Methanobacteriati</taxon>
        <taxon>Methanobacteriota</taxon>
        <taxon>Stenosarchaea group</taxon>
        <taxon>Methanomicrobia</taxon>
        <taxon>Methanomicrobiales</taxon>
        <taxon>Methanomicrobiaceae</taxon>
        <taxon>Methanochimaera</taxon>
    </lineage>
</organism>
<dbReference type="Pfam" id="PF08000">
    <property type="entry name" value="bPH_1"/>
    <property type="match status" value="1"/>
</dbReference>
<reference evidence="2 3" key="1">
    <citation type="submission" date="2019-09" db="EMBL/GenBank/DDBJ databases">
        <title>The complete genome of Methanoplanus sp. FWC-SCC4.</title>
        <authorList>
            <person name="Chen S.-C."/>
            <person name="Zhou Y.-Z."/>
            <person name="Lai M.-C."/>
        </authorList>
    </citation>
    <scope>NUCLEOTIDE SEQUENCE [LARGE SCALE GENOMIC DNA]</scope>
    <source>
        <strain evidence="2 3">FWC-SCC4</strain>
    </source>
</reference>
<feature type="domain" description="Bacterial Pleckstrin homology" evidence="1">
    <location>
        <begin position="7"/>
        <end position="40"/>
    </location>
</feature>
<accession>A0AA97I2T6</accession>
<sequence>MISRASQGKKREYKSVSYKGITQFSVETAGHFDPDAELKI</sequence>
<evidence type="ECO:0000313" key="2">
    <source>
        <dbReference type="EMBL" id="WOF16635.1"/>
    </source>
</evidence>
<dbReference type="KEGG" id="mefw:F1737_07970"/>
<dbReference type="AlphaFoldDB" id="A0AA97I2T6"/>
<dbReference type="InterPro" id="IPR037063">
    <property type="entry name" value="PHb_sf"/>
</dbReference>
<dbReference type="EMBL" id="CP043875">
    <property type="protein sequence ID" value="WOF16635.1"/>
    <property type="molecule type" value="Genomic_DNA"/>
</dbReference>
<keyword evidence="3" id="KW-1185">Reference proteome</keyword>
<dbReference type="InterPro" id="IPR012544">
    <property type="entry name" value="PHb"/>
</dbReference>
<dbReference type="Proteomes" id="UP001301797">
    <property type="component" value="Chromosome"/>
</dbReference>
<dbReference type="Gene3D" id="2.30.29.50">
    <property type="entry name" value="Bacterial Pleckstrin homology domain"/>
    <property type="match status" value="1"/>
</dbReference>